<dbReference type="InterPro" id="IPR002018">
    <property type="entry name" value="CarbesteraseB"/>
</dbReference>
<keyword evidence="1" id="KW-0325">Glycoprotein</keyword>
<gene>
    <name evidence="3" type="ORF">g.1596</name>
</gene>
<evidence type="ECO:0000259" key="2">
    <source>
        <dbReference type="Pfam" id="PF00135"/>
    </source>
</evidence>
<dbReference type="PANTHER" id="PTHR11559">
    <property type="entry name" value="CARBOXYLESTERASE"/>
    <property type="match status" value="1"/>
</dbReference>
<reference evidence="3" key="1">
    <citation type="submission" date="2015-11" db="EMBL/GenBank/DDBJ databases">
        <title>De novo transcriptome assembly of four potential Pierce s Disease insect vectors from Arizona vineyards.</title>
        <authorList>
            <person name="Tassone E.E."/>
        </authorList>
    </citation>
    <scope>NUCLEOTIDE SEQUENCE</scope>
</reference>
<evidence type="ECO:0000256" key="1">
    <source>
        <dbReference type="ARBA" id="ARBA00023180"/>
    </source>
</evidence>
<dbReference type="EMBL" id="GEBQ01003032">
    <property type="protein sequence ID" value="JAT36945.1"/>
    <property type="molecule type" value="Transcribed_RNA"/>
</dbReference>
<accession>A0A1B6MM48</accession>
<feature type="non-terminal residue" evidence="3">
    <location>
        <position position="1"/>
    </location>
</feature>
<organism evidence="3">
    <name type="scientific">Graphocephala atropunctata</name>
    <dbReference type="NCBI Taxonomy" id="36148"/>
    <lineage>
        <taxon>Eukaryota</taxon>
        <taxon>Metazoa</taxon>
        <taxon>Ecdysozoa</taxon>
        <taxon>Arthropoda</taxon>
        <taxon>Hexapoda</taxon>
        <taxon>Insecta</taxon>
        <taxon>Pterygota</taxon>
        <taxon>Neoptera</taxon>
        <taxon>Paraneoptera</taxon>
        <taxon>Hemiptera</taxon>
        <taxon>Auchenorrhyncha</taxon>
        <taxon>Membracoidea</taxon>
        <taxon>Cicadellidae</taxon>
        <taxon>Cicadellinae</taxon>
        <taxon>Cicadellini</taxon>
        <taxon>Graphocephala</taxon>
    </lineage>
</organism>
<proteinExistence type="predicted"/>
<dbReference type="AlphaFoldDB" id="A0A1B6MM48"/>
<dbReference type="InterPro" id="IPR029058">
    <property type="entry name" value="AB_hydrolase_fold"/>
</dbReference>
<sequence length="164" mass="18866">DENKILDLLNLYTDTMFTYPALKMIRYMANLTYGYRYNYYGSWNYVFATFPYPMKTVDHGAELPYIFYSTNYSKPEVTGSLNADNLAMRDKLVELWTSFAKIGVPGTWSRVSSGNYYIIDTVSSTVNVTTFESQCNFDFWAEVERSSAYSVSSSLISLLICLFL</sequence>
<dbReference type="Pfam" id="PF00135">
    <property type="entry name" value="COesterase"/>
    <property type="match status" value="1"/>
</dbReference>
<protein>
    <recommendedName>
        <fullName evidence="2">Carboxylesterase type B domain-containing protein</fullName>
    </recommendedName>
</protein>
<dbReference type="Gene3D" id="3.40.50.1820">
    <property type="entry name" value="alpha/beta hydrolase"/>
    <property type="match status" value="1"/>
</dbReference>
<dbReference type="SUPFAM" id="SSF53474">
    <property type="entry name" value="alpha/beta-Hydrolases"/>
    <property type="match status" value="1"/>
</dbReference>
<evidence type="ECO:0000313" key="3">
    <source>
        <dbReference type="EMBL" id="JAT36945.1"/>
    </source>
</evidence>
<name>A0A1B6MM48_9HEMI</name>
<feature type="domain" description="Carboxylesterase type B" evidence="2">
    <location>
        <begin position="7"/>
        <end position="137"/>
    </location>
</feature>
<dbReference type="InterPro" id="IPR050309">
    <property type="entry name" value="Type-B_Carboxylest/Lipase"/>
</dbReference>
<feature type="non-terminal residue" evidence="3">
    <location>
        <position position="164"/>
    </location>
</feature>